<evidence type="ECO:0000256" key="2">
    <source>
        <dbReference type="SAM" id="Phobius"/>
    </source>
</evidence>
<feature type="region of interest" description="Disordered" evidence="1">
    <location>
        <begin position="1"/>
        <end position="57"/>
    </location>
</feature>
<feature type="compositionally biased region" description="Basic residues" evidence="1">
    <location>
        <begin position="24"/>
        <end position="39"/>
    </location>
</feature>
<dbReference type="PANTHER" id="PTHR30105:SF2">
    <property type="entry name" value="DIVERGENT POLYSACCHARIDE DEACETYLASE SUPERFAMILY"/>
    <property type="match status" value="1"/>
</dbReference>
<feature type="transmembrane region" description="Helical" evidence="2">
    <location>
        <begin position="67"/>
        <end position="86"/>
    </location>
</feature>
<dbReference type="Gene3D" id="3.20.20.370">
    <property type="entry name" value="Glycoside hydrolase/deacetylase"/>
    <property type="match status" value="1"/>
</dbReference>
<reference evidence="3 4" key="1">
    <citation type="submission" date="2020-07" db="EMBL/GenBank/DDBJ databases">
        <title>Genomic Encyclopedia of Type Strains, Phase IV (KMG-IV): sequencing the most valuable type-strain genomes for metagenomic binning, comparative biology and taxonomic classification.</title>
        <authorList>
            <person name="Goeker M."/>
        </authorList>
    </citation>
    <scope>NUCLEOTIDE SEQUENCE [LARGE SCALE GENOMIC DNA]</scope>
    <source>
        <strain evidence="3 4">DSM 17721</strain>
    </source>
</reference>
<evidence type="ECO:0000313" key="4">
    <source>
        <dbReference type="Proteomes" id="UP000525298"/>
    </source>
</evidence>
<comment type="caution">
    <text evidence="3">The sequence shown here is derived from an EMBL/GenBank/DDBJ whole genome shotgun (WGS) entry which is preliminary data.</text>
</comment>
<evidence type="ECO:0008006" key="5">
    <source>
        <dbReference type="Google" id="ProtNLM"/>
    </source>
</evidence>
<keyword evidence="4" id="KW-1185">Reference proteome</keyword>
<name>A0A7W0C6M8_9BACT</name>
<dbReference type="RefSeq" id="WP_181549768.1">
    <property type="nucleotide sequence ID" value="NZ_JACDUS010000001.1"/>
</dbReference>
<gene>
    <name evidence="3" type="ORF">HNR65_000409</name>
</gene>
<evidence type="ECO:0000313" key="3">
    <source>
        <dbReference type="EMBL" id="MBA2880102.1"/>
    </source>
</evidence>
<sequence length="378" mass="41306">MTEKKSTSRKTKSGAAKKSSSGKGTKKAAGRQKTASKKKTGADSQKKTRTRSSKAQKTLARSLKWDLLVFVAIVAMVVATAAYYRFELRPAQTDGVAVESTRASRRSPEPVKVLHPQTVKEGVAPDFEVFPPEPASAPATEPGPVAPPPVQIPDRRPMVAIIIDDMGYEMDVAENFLSLDCPLTYSILPQSPFQREIAQSAHNRGCQVMLHLPMEPREYPEVDPGPGALLTGMTTDERIGLLKSHLDAVPHISGVNNHMGSKMSADSAQMNQILSIVKKNKLFYIDSLTAADSRSGSSARLFQVPFARRDVFLDHVPEVEFIRGQLDRLVAVARKNGKAVGIGHPYPETYKVLTEKLPEIKNQVRLVPASEIVSGLDF</sequence>
<dbReference type="CDD" id="cd10936">
    <property type="entry name" value="CE4_DAC2"/>
    <property type="match status" value="1"/>
</dbReference>
<feature type="compositionally biased region" description="Low complexity" evidence="1">
    <location>
        <begin position="13"/>
        <end position="23"/>
    </location>
</feature>
<keyword evidence="2" id="KW-0812">Transmembrane</keyword>
<dbReference type="AlphaFoldDB" id="A0A7W0C6M8"/>
<keyword evidence="2" id="KW-1133">Transmembrane helix</keyword>
<dbReference type="Pfam" id="PF04748">
    <property type="entry name" value="Polysacc_deac_2"/>
    <property type="match status" value="1"/>
</dbReference>
<feature type="region of interest" description="Disordered" evidence="1">
    <location>
        <begin position="132"/>
        <end position="151"/>
    </location>
</feature>
<dbReference type="EMBL" id="JACDUS010000001">
    <property type="protein sequence ID" value="MBA2880102.1"/>
    <property type="molecule type" value="Genomic_DNA"/>
</dbReference>
<dbReference type="SUPFAM" id="SSF88713">
    <property type="entry name" value="Glycoside hydrolase/deacetylase"/>
    <property type="match status" value="1"/>
</dbReference>
<keyword evidence="2" id="KW-0472">Membrane</keyword>
<dbReference type="InterPro" id="IPR006837">
    <property type="entry name" value="Divergent_DAC"/>
</dbReference>
<evidence type="ECO:0000256" key="1">
    <source>
        <dbReference type="SAM" id="MobiDB-lite"/>
    </source>
</evidence>
<accession>A0A7W0C6M8</accession>
<dbReference type="Proteomes" id="UP000525298">
    <property type="component" value="Unassembled WGS sequence"/>
</dbReference>
<dbReference type="PANTHER" id="PTHR30105">
    <property type="entry name" value="UNCHARACTERIZED YIBQ-RELATED"/>
    <property type="match status" value="1"/>
</dbReference>
<dbReference type="InterPro" id="IPR011330">
    <property type="entry name" value="Glyco_hydro/deAcase_b/a-brl"/>
</dbReference>
<proteinExistence type="predicted"/>
<protein>
    <recommendedName>
        <fullName evidence="5">Divergent polysaccharide deacetylase family protein</fullName>
    </recommendedName>
</protein>
<dbReference type="GO" id="GO:0005975">
    <property type="term" value="P:carbohydrate metabolic process"/>
    <property type="evidence" value="ECO:0007669"/>
    <property type="project" value="InterPro"/>
</dbReference>
<organism evidence="3 4">
    <name type="scientific">Desulfosalsimonas propionicica</name>
    <dbReference type="NCBI Taxonomy" id="332175"/>
    <lineage>
        <taxon>Bacteria</taxon>
        <taxon>Pseudomonadati</taxon>
        <taxon>Thermodesulfobacteriota</taxon>
        <taxon>Desulfobacteria</taxon>
        <taxon>Desulfobacterales</taxon>
        <taxon>Desulfosalsimonadaceae</taxon>
        <taxon>Desulfosalsimonas</taxon>
    </lineage>
</organism>